<evidence type="ECO:0000256" key="2">
    <source>
        <dbReference type="ARBA" id="ARBA00008445"/>
    </source>
</evidence>
<accession>A0A2S9XW80</accession>
<evidence type="ECO:0000256" key="5">
    <source>
        <dbReference type="ARBA" id="ARBA00022692"/>
    </source>
</evidence>
<evidence type="ECO:0000256" key="4">
    <source>
        <dbReference type="ARBA" id="ARBA00022475"/>
    </source>
</evidence>
<evidence type="ECO:0000256" key="10">
    <source>
        <dbReference type="RuleBase" id="RU365087"/>
    </source>
</evidence>
<name>A0A2S9XW80_9BACT</name>
<organism evidence="12 13">
    <name type="scientific">Enhygromyxa salina</name>
    <dbReference type="NCBI Taxonomy" id="215803"/>
    <lineage>
        <taxon>Bacteria</taxon>
        <taxon>Pseudomonadati</taxon>
        <taxon>Myxococcota</taxon>
        <taxon>Polyangia</taxon>
        <taxon>Nannocystales</taxon>
        <taxon>Nannocystaceae</taxon>
        <taxon>Enhygromyxa</taxon>
    </lineage>
</organism>
<dbReference type="GO" id="GO:0005886">
    <property type="term" value="C:plasma membrane"/>
    <property type="evidence" value="ECO:0007669"/>
    <property type="project" value="UniProtKB-SubCell"/>
</dbReference>
<keyword evidence="6 10" id="KW-0653">Protein transport</keyword>
<keyword evidence="4 10" id="KW-1003">Cell membrane</keyword>
<proteinExistence type="inferred from homology"/>
<evidence type="ECO:0000256" key="3">
    <source>
        <dbReference type="ARBA" id="ARBA00022448"/>
    </source>
</evidence>
<keyword evidence="8 10" id="KW-0811">Translocation</keyword>
<dbReference type="OrthoDB" id="9937685at2"/>
<dbReference type="Pfam" id="PF03840">
    <property type="entry name" value="SecG"/>
    <property type="match status" value="1"/>
</dbReference>
<feature type="compositionally biased region" description="Acidic residues" evidence="11">
    <location>
        <begin position="211"/>
        <end position="222"/>
    </location>
</feature>
<keyword evidence="3 10" id="KW-0813">Transport</keyword>
<dbReference type="RefSeq" id="WP_106392827.1">
    <property type="nucleotide sequence ID" value="NZ_PVNK01000162.1"/>
</dbReference>
<evidence type="ECO:0000313" key="12">
    <source>
        <dbReference type="EMBL" id="PRP97094.1"/>
    </source>
</evidence>
<dbReference type="GO" id="GO:0043952">
    <property type="term" value="P:protein transport by the Sec complex"/>
    <property type="evidence" value="ECO:0007669"/>
    <property type="project" value="TreeGrafter"/>
</dbReference>
<comment type="similarity">
    <text evidence="2 10">Belongs to the SecG family.</text>
</comment>
<comment type="caution">
    <text evidence="12">The sequence shown here is derived from an EMBL/GenBank/DDBJ whole genome shotgun (WGS) entry which is preliminary data.</text>
</comment>
<keyword evidence="13" id="KW-1185">Reference proteome</keyword>
<feature type="region of interest" description="Disordered" evidence="11">
    <location>
        <begin position="100"/>
        <end position="222"/>
    </location>
</feature>
<dbReference type="EMBL" id="PVNK01000162">
    <property type="protein sequence ID" value="PRP97094.1"/>
    <property type="molecule type" value="Genomic_DNA"/>
</dbReference>
<evidence type="ECO:0000313" key="13">
    <source>
        <dbReference type="Proteomes" id="UP000237968"/>
    </source>
</evidence>
<comment type="caution">
    <text evidence="10">Lacks conserved residue(s) required for the propagation of feature annotation.</text>
</comment>
<evidence type="ECO:0000256" key="9">
    <source>
        <dbReference type="ARBA" id="ARBA00023136"/>
    </source>
</evidence>
<comment type="function">
    <text evidence="10">Involved in protein export. Participates in an early event of protein translocation.</text>
</comment>
<keyword evidence="7 10" id="KW-1133">Transmembrane helix</keyword>
<sequence length="222" mass="22738">MTTFITIIYVIVALIMVLSILLQAGKGGGLGSALGGGASQGVFGGGGGADFMSKLTQGFAATFMICAMYLAYASAHVGSEFLESEDQGSEGMLEADEEINYERLGPRPQPLPTAEEGKAMQAEASAMVPAQSAAPLEMIEEAATEPEPAAEPDPAPEQPAKEPADEPGSDDGAVNGERGDSPDEDRGDSPQSGESIPQDAAPDDKKTTDDTSVDGPDEDQAG</sequence>
<dbReference type="GO" id="GO:0015450">
    <property type="term" value="F:protein-transporting ATPase activity"/>
    <property type="evidence" value="ECO:0007669"/>
    <property type="project" value="UniProtKB-UniRule"/>
</dbReference>
<dbReference type="GO" id="GO:0009306">
    <property type="term" value="P:protein secretion"/>
    <property type="evidence" value="ECO:0007669"/>
    <property type="project" value="UniProtKB-UniRule"/>
</dbReference>
<feature type="compositionally biased region" description="Acidic residues" evidence="11">
    <location>
        <begin position="138"/>
        <end position="150"/>
    </location>
</feature>
<evidence type="ECO:0000256" key="8">
    <source>
        <dbReference type="ARBA" id="ARBA00023010"/>
    </source>
</evidence>
<dbReference type="AlphaFoldDB" id="A0A2S9XW80"/>
<evidence type="ECO:0000256" key="7">
    <source>
        <dbReference type="ARBA" id="ARBA00022989"/>
    </source>
</evidence>
<dbReference type="PRINTS" id="PR01651">
    <property type="entry name" value="SECGEXPORT"/>
</dbReference>
<dbReference type="PANTHER" id="PTHR34182:SF1">
    <property type="entry name" value="PROTEIN-EXPORT MEMBRANE PROTEIN SECG"/>
    <property type="match status" value="1"/>
</dbReference>
<dbReference type="InterPro" id="IPR004692">
    <property type="entry name" value="SecG"/>
</dbReference>
<keyword evidence="9 10" id="KW-0472">Membrane</keyword>
<protein>
    <recommendedName>
        <fullName evidence="10">Protein-export membrane protein SecG</fullName>
    </recommendedName>
</protein>
<dbReference type="NCBIfam" id="TIGR00810">
    <property type="entry name" value="secG"/>
    <property type="match status" value="1"/>
</dbReference>
<gene>
    <name evidence="12" type="primary">secG</name>
    <name evidence="12" type="ORF">ENSA5_34770</name>
</gene>
<reference evidence="12 13" key="1">
    <citation type="submission" date="2018-03" db="EMBL/GenBank/DDBJ databases">
        <title>Draft Genome Sequences of the Obligatory Marine Myxobacteria Enhygromyxa salina SWB005.</title>
        <authorList>
            <person name="Poehlein A."/>
            <person name="Moghaddam J.A."/>
            <person name="Harms H."/>
            <person name="Alanjari M."/>
            <person name="Koenig G.M."/>
            <person name="Daniel R."/>
            <person name="Schaeberle T.F."/>
        </authorList>
    </citation>
    <scope>NUCLEOTIDE SEQUENCE [LARGE SCALE GENOMIC DNA]</scope>
    <source>
        <strain evidence="12 13">SWB005</strain>
    </source>
</reference>
<evidence type="ECO:0000256" key="6">
    <source>
        <dbReference type="ARBA" id="ARBA00022927"/>
    </source>
</evidence>
<evidence type="ECO:0000256" key="11">
    <source>
        <dbReference type="SAM" id="MobiDB-lite"/>
    </source>
</evidence>
<keyword evidence="5 10" id="KW-0812">Transmembrane</keyword>
<dbReference type="GO" id="GO:0065002">
    <property type="term" value="P:intracellular protein transmembrane transport"/>
    <property type="evidence" value="ECO:0007669"/>
    <property type="project" value="TreeGrafter"/>
</dbReference>
<dbReference type="Proteomes" id="UP000237968">
    <property type="component" value="Unassembled WGS sequence"/>
</dbReference>
<comment type="subcellular location">
    <subcellularLocation>
        <location evidence="1 10">Cell membrane</location>
        <topology evidence="1 10">Multi-pass membrane protein</topology>
    </subcellularLocation>
</comment>
<dbReference type="PANTHER" id="PTHR34182">
    <property type="entry name" value="PROTEIN-EXPORT MEMBRANE PROTEIN SECG"/>
    <property type="match status" value="1"/>
</dbReference>
<feature type="transmembrane region" description="Helical" evidence="10">
    <location>
        <begin position="6"/>
        <end position="24"/>
    </location>
</feature>
<evidence type="ECO:0000256" key="1">
    <source>
        <dbReference type="ARBA" id="ARBA00004651"/>
    </source>
</evidence>